<dbReference type="RefSeq" id="WP_255026117.1">
    <property type="nucleotide sequence ID" value="NZ_JANDHW010000003.1"/>
</dbReference>
<accession>A0ABT1MHN2</accession>
<keyword evidence="7" id="KW-0449">Lipoprotein</keyword>
<evidence type="ECO:0000256" key="7">
    <source>
        <dbReference type="ARBA" id="ARBA00023288"/>
    </source>
</evidence>
<sequence length="299" mass="32163">MKYGSKYRFIYGGIIGMLTLLAATGCIADDLSGCFRGISMKVEVDAPGEETAVKDISLYVYDDNDKLLDIIRTDKDGTIILDYPGTTATLRCVAWGNVKNAPVTVTALKPGDPLAKGFVSLQKTTGRAAADTYRSPSDLFFGTLEIENNRTPGRTDIVKLPVSRKVASMNITVRGFTLLAGTTSGKFSVVVHETPSRVDFTGRFSGTPAAYAPQGSLNAKNEFIVPSFNLFPTAGGAPLTVELYHEGTLLKSVTTDSAGRPIVPQVGKTLNLLLNYVGNVDVQIAITGWGDTYVWKEYL</sequence>
<dbReference type="PROSITE" id="PS51257">
    <property type="entry name" value="PROKAR_LIPOPROTEIN"/>
    <property type="match status" value="1"/>
</dbReference>
<keyword evidence="4" id="KW-0472">Membrane</keyword>
<dbReference type="EMBL" id="JANDHW010000003">
    <property type="protein sequence ID" value="MCP9611381.1"/>
    <property type="molecule type" value="Genomic_DNA"/>
</dbReference>
<evidence type="ECO:0000313" key="9">
    <source>
        <dbReference type="Proteomes" id="UP001205603"/>
    </source>
</evidence>
<dbReference type="InterPro" id="IPR014941">
    <property type="entry name" value="FimB/Mfa2/Mfa3"/>
</dbReference>
<dbReference type="Proteomes" id="UP001205603">
    <property type="component" value="Unassembled WGS sequence"/>
</dbReference>
<comment type="similarity">
    <text evidence="2">Belongs to the bacteroidetes fimbrillin superfamily. FimB/Mfa2 family.</text>
</comment>
<evidence type="ECO:0000256" key="3">
    <source>
        <dbReference type="ARBA" id="ARBA00022729"/>
    </source>
</evidence>
<protein>
    <submittedName>
        <fullName evidence="8">FimB/Mfa2 family fimbrial subunit</fullName>
    </submittedName>
</protein>
<organism evidence="8 9">
    <name type="scientific">Coprobacter tertius</name>
    <dbReference type="NCBI Taxonomy" id="2944915"/>
    <lineage>
        <taxon>Bacteria</taxon>
        <taxon>Pseudomonadati</taxon>
        <taxon>Bacteroidota</taxon>
        <taxon>Bacteroidia</taxon>
        <taxon>Bacteroidales</taxon>
        <taxon>Barnesiellaceae</taxon>
        <taxon>Coprobacter</taxon>
    </lineage>
</organism>
<gene>
    <name evidence="8" type="ORF">NMU02_04670</name>
</gene>
<evidence type="ECO:0000256" key="5">
    <source>
        <dbReference type="ARBA" id="ARBA00023139"/>
    </source>
</evidence>
<evidence type="ECO:0000256" key="6">
    <source>
        <dbReference type="ARBA" id="ARBA00023237"/>
    </source>
</evidence>
<name>A0ABT1MHN2_9BACT</name>
<evidence type="ECO:0000256" key="4">
    <source>
        <dbReference type="ARBA" id="ARBA00023136"/>
    </source>
</evidence>
<keyword evidence="9" id="KW-1185">Reference proteome</keyword>
<keyword evidence="3" id="KW-0732">Signal</keyword>
<keyword evidence="6" id="KW-0998">Cell outer membrane</keyword>
<dbReference type="Gene3D" id="2.60.40.2100">
    <property type="match status" value="1"/>
</dbReference>
<evidence type="ECO:0000313" key="8">
    <source>
        <dbReference type="EMBL" id="MCP9611381.1"/>
    </source>
</evidence>
<dbReference type="Pfam" id="PF08842">
    <property type="entry name" value="Mfa2"/>
    <property type="match status" value="1"/>
</dbReference>
<comment type="caution">
    <text evidence="8">The sequence shown here is derived from an EMBL/GenBank/DDBJ whole genome shotgun (WGS) entry which is preliminary data.</text>
</comment>
<keyword evidence="5" id="KW-0564">Palmitate</keyword>
<comment type="subcellular location">
    <subcellularLocation>
        <location evidence="1">Cell outer membrane</location>
    </subcellularLocation>
</comment>
<proteinExistence type="inferred from homology"/>
<evidence type="ECO:0000256" key="1">
    <source>
        <dbReference type="ARBA" id="ARBA00004442"/>
    </source>
</evidence>
<reference evidence="8 9" key="1">
    <citation type="submission" date="2022-07" db="EMBL/GenBank/DDBJ databases">
        <title>Fecal culturing of patients with breast cancer.</title>
        <authorList>
            <person name="Teng N.M.Y."/>
            <person name="Kiu R."/>
            <person name="Evans R."/>
            <person name="Baker D.J."/>
            <person name="Zenner C."/>
            <person name="Robinson S.D."/>
            <person name="Hall L.J."/>
        </authorList>
    </citation>
    <scope>NUCLEOTIDE SEQUENCE [LARGE SCALE GENOMIC DNA]</scope>
    <source>
        <strain evidence="8 9">LH1063</strain>
    </source>
</reference>
<evidence type="ECO:0000256" key="2">
    <source>
        <dbReference type="ARBA" id="ARBA00007248"/>
    </source>
</evidence>